<reference evidence="3 4" key="1">
    <citation type="journal article" date="2011" name="Genome Biol. Evol.">
        <title>Integration of the genetic map and genome assembly of fugu facilitates insights into distinct features of genome evolution in teleosts and mammals.</title>
        <authorList>
            <person name="Kai W."/>
            <person name="Kikuchi K."/>
            <person name="Tohari S."/>
            <person name="Chew A.K."/>
            <person name="Tay A."/>
            <person name="Fujiwara A."/>
            <person name="Hosoya S."/>
            <person name="Suetake H."/>
            <person name="Naruse K."/>
            <person name="Brenner S."/>
            <person name="Suzuki Y."/>
            <person name="Venkatesh B."/>
        </authorList>
    </citation>
    <scope>NUCLEOTIDE SEQUENCE [LARGE SCALE GENOMIC DNA]</scope>
</reference>
<dbReference type="Pfam" id="PF03096">
    <property type="entry name" value="Ndr"/>
    <property type="match status" value="1"/>
</dbReference>
<evidence type="ECO:0000313" key="4">
    <source>
        <dbReference type="Proteomes" id="UP000005226"/>
    </source>
</evidence>
<dbReference type="Ensembl" id="ENSTRUT00000074787.1">
    <property type="protein sequence ID" value="ENSTRUP00000076323.1"/>
    <property type="gene ID" value="ENSTRUG00000021082.2"/>
</dbReference>
<feature type="compositionally biased region" description="Basic and acidic residues" evidence="2">
    <location>
        <begin position="301"/>
        <end position="317"/>
    </location>
</feature>
<gene>
    <name evidence="3" type="primary">ndrg1a</name>
</gene>
<comment type="similarity">
    <text evidence="1">Belongs to the NDRG family.</text>
</comment>
<evidence type="ECO:0000256" key="2">
    <source>
        <dbReference type="SAM" id="MobiDB-lite"/>
    </source>
</evidence>
<reference evidence="3" key="3">
    <citation type="submission" date="2025-09" db="UniProtKB">
        <authorList>
            <consortium name="Ensembl"/>
        </authorList>
    </citation>
    <scope>IDENTIFICATION</scope>
</reference>
<dbReference type="GeneTree" id="ENSGT00950000182872"/>
<dbReference type="PANTHER" id="PTHR11034">
    <property type="entry name" value="N-MYC DOWNSTREAM REGULATED"/>
    <property type="match status" value="1"/>
</dbReference>
<keyword evidence="4" id="KW-1185">Reference proteome</keyword>
<evidence type="ECO:0000313" key="3">
    <source>
        <dbReference type="Ensembl" id="ENSTRUP00000076323.1"/>
    </source>
</evidence>
<proteinExistence type="inferred from homology"/>
<dbReference type="AlphaFoldDB" id="A0A674NRH3"/>
<accession>A0A674NRH3</accession>
<protein>
    <submittedName>
        <fullName evidence="3">N-myc downstream regulated 1a</fullName>
    </submittedName>
</protein>
<organism evidence="3 4">
    <name type="scientific">Takifugu rubripes</name>
    <name type="common">Japanese pufferfish</name>
    <name type="synonym">Fugu rubripes</name>
    <dbReference type="NCBI Taxonomy" id="31033"/>
    <lineage>
        <taxon>Eukaryota</taxon>
        <taxon>Metazoa</taxon>
        <taxon>Chordata</taxon>
        <taxon>Craniata</taxon>
        <taxon>Vertebrata</taxon>
        <taxon>Euteleostomi</taxon>
        <taxon>Actinopterygii</taxon>
        <taxon>Neopterygii</taxon>
        <taxon>Teleostei</taxon>
        <taxon>Neoteleostei</taxon>
        <taxon>Acanthomorphata</taxon>
        <taxon>Eupercaria</taxon>
        <taxon>Tetraodontiformes</taxon>
        <taxon>Tetradontoidea</taxon>
        <taxon>Tetraodontidae</taxon>
        <taxon>Takifugu</taxon>
    </lineage>
</organism>
<feature type="region of interest" description="Disordered" evidence="2">
    <location>
        <begin position="282"/>
        <end position="331"/>
    </location>
</feature>
<dbReference type="Proteomes" id="UP000005226">
    <property type="component" value="Chromosome 12"/>
</dbReference>
<name>A0A674NRH3_TAKRU</name>
<feature type="compositionally biased region" description="Polar residues" evidence="2">
    <location>
        <begin position="283"/>
        <end position="295"/>
    </location>
</feature>
<dbReference type="Gene3D" id="3.40.50.1820">
    <property type="entry name" value="alpha/beta hydrolase"/>
    <property type="match status" value="1"/>
</dbReference>
<dbReference type="InterPro" id="IPR029058">
    <property type="entry name" value="AB_hydrolase_fold"/>
</dbReference>
<dbReference type="InterPro" id="IPR004142">
    <property type="entry name" value="NDRG"/>
</dbReference>
<reference evidence="3" key="2">
    <citation type="submission" date="2025-08" db="UniProtKB">
        <authorList>
            <consortium name="Ensembl"/>
        </authorList>
    </citation>
    <scope>IDENTIFICATION</scope>
</reference>
<evidence type="ECO:0000256" key="1">
    <source>
        <dbReference type="ARBA" id="ARBA00005598"/>
    </source>
</evidence>
<dbReference type="SUPFAM" id="SSF53474">
    <property type="entry name" value="alpha/beta-Hydrolases"/>
    <property type="match status" value="1"/>
</dbReference>
<sequence length="331" mass="36694">MKGVPKNDRPIILTMHDIGLNHKTCWDTLFNHEDMSEIMHHFAVCHVDAPGQHEGANTFSTGYEYPSMDQLSETLPLVLKHFGLKSFIGMAMGAGAYILTRFALDYPNMVEGLLLININPCAEGWMDWAAHKLSGLTHSLPDTIISHLFGKSEIHNNHDLIGTYRHHIQQGMNHFNLDLFVKAYESRRDLEIERPVPGSHVRTLKCPSLLVVGDNSPAVDAVVTKTCRMLTASSVFRPLLQMADCGGMPQVDQPGKLTEAFKYFIQGMGYMPAASMTRLARSRTASGSSVTSFEGNRSRSHTTEGNRSRSHTNEGRSRSHTAAPKSTEVSC</sequence>